<comment type="caution">
    <text evidence="2">The sequence shown here is derived from an EMBL/GenBank/DDBJ whole genome shotgun (WGS) entry which is preliminary data.</text>
</comment>
<sequence>MDDISTRRMRVADTPCCDAGGRSRSVARIDNASTTEA</sequence>
<dbReference type="Proteomes" id="UP000033451">
    <property type="component" value="Unassembled WGS sequence"/>
</dbReference>
<dbReference type="EMBL" id="JYIY01000069">
    <property type="protein sequence ID" value="KJL37122.1"/>
    <property type="molecule type" value="Genomic_DNA"/>
</dbReference>
<proteinExistence type="predicted"/>
<gene>
    <name evidence="2" type="ORF">RR49_01235</name>
</gene>
<dbReference type="PATRIC" id="fig|400772.4.peg.1258"/>
<evidence type="ECO:0000256" key="1">
    <source>
        <dbReference type="SAM" id="MobiDB-lite"/>
    </source>
</evidence>
<evidence type="ECO:0000313" key="3">
    <source>
        <dbReference type="Proteomes" id="UP000033451"/>
    </source>
</evidence>
<keyword evidence="3" id="KW-1185">Reference proteome</keyword>
<accession>A0A0F0LUZ1</accession>
<organism evidence="2 3">
    <name type="scientific">Microbacterium ginsengisoli</name>
    <dbReference type="NCBI Taxonomy" id="400772"/>
    <lineage>
        <taxon>Bacteria</taxon>
        <taxon>Bacillati</taxon>
        <taxon>Actinomycetota</taxon>
        <taxon>Actinomycetes</taxon>
        <taxon>Micrococcales</taxon>
        <taxon>Microbacteriaceae</taxon>
        <taxon>Microbacterium</taxon>
    </lineage>
</organism>
<feature type="region of interest" description="Disordered" evidence="1">
    <location>
        <begin position="1"/>
        <end position="22"/>
    </location>
</feature>
<dbReference type="AlphaFoldDB" id="A0A0F0LUZ1"/>
<dbReference type="STRING" id="400772.RR49_01235"/>
<reference evidence="2 3" key="1">
    <citation type="submission" date="2015-02" db="EMBL/GenBank/DDBJ databases">
        <title>Draft genome sequences of ten Microbacterium spp. with emphasis on heavy metal contaminated environments.</title>
        <authorList>
            <person name="Corretto E."/>
        </authorList>
    </citation>
    <scope>NUCLEOTIDE SEQUENCE [LARGE SCALE GENOMIC DNA]</scope>
    <source>
        <strain evidence="2 3">DSM 18659</strain>
    </source>
</reference>
<evidence type="ECO:0000313" key="2">
    <source>
        <dbReference type="EMBL" id="KJL37122.1"/>
    </source>
</evidence>
<protein>
    <submittedName>
        <fullName evidence="2">Uncharacterized protein</fullName>
    </submittedName>
</protein>
<name>A0A0F0LUZ1_9MICO</name>